<protein>
    <recommendedName>
        <fullName evidence="3">Methyltransferase domain-containing protein</fullName>
    </recommendedName>
</protein>
<evidence type="ECO:0000313" key="2">
    <source>
        <dbReference type="Proteomes" id="UP000037600"/>
    </source>
</evidence>
<dbReference type="RefSeq" id="WP_048692319.1">
    <property type="nucleotide sequence ID" value="NZ_KQ130490.1"/>
</dbReference>
<keyword evidence="2" id="KW-1185">Reference proteome</keyword>
<gene>
    <name evidence="1" type="ORF">XM47_10530</name>
</gene>
<name>A0A0J8GV33_9ALTE</name>
<reference evidence="1 2" key="1">
    <citation type="submission" date="2015-04" db="EMBL/GenBank/DDBJ databases">
        <title>Draft Genome Sequence of the Novel Agar-Digesting Marine Bacterium Q1.</title>
        <authorList>
            <person name="Li Y."/>
            <person name="Li D."/>
            <person name="Chen G."/>
            <person name="Du Z."/>
        </authorList>
    </citation>
    <scope>NUCLEOTIDE SEQUENCE [LARGE SCALE GENOMIC DNA]</scope>
    <source>
        <strain evidence="1 2">Q1</strain>
    </source>
</reference>
<comment type="caution">
    <text evidence="1">The sequence shown here is derived from an EMBL/GenBank/DDBJ whole genome shotgun (WGS) entry which is preliminary data.</text>
</comment>
<dbReference type="STRING" id="1513271.XM47_10530"/>
<dbReference type="Proteomes" id="UP000037600">
    <property type="component" value="Unassembled WGS sequence"/>
</dbReference>
<organism evidence="1 2">
    <name type="scientific">Catenovulum maritimum</name>
    <dbReference type="NCBI Taxonomy" id="1513271"/>
    <lineage>
        <taxon>Bacteria</taxon>
        <taxon>Pseudomonadati</taxon>
        <taxon>Pseudomonadota</taxon>
        <taxon>Gammaproteobacteria</taxon>
        <taxon>Alteromonadales</taxon>
        <taxon>Alteromonadaceae</taxon>
        <taxon>Catenovulum</taxon>
    </lineage>
</organism>
<dbReference type="CDD" id="cd02440">
    <property type="entry name" value="AdoMet_MTases"/>
    <property type="match status" value="1"/>
</dbReference>
<dbReference type="PATRIC" id="fig|1513271.3.peg.2143"/>
<dbReference type="Gene3D" id="3.40.50.150">
    <property type="entry name" value="Vaccinia Virus protein VP39"/>
    <property type="match status" value="1"/>
</dbReference>
<sequence length="204" mass="22667">MEQCVIDGYIEDSSFLIQSFEAISSPDLLSHVLDFIPNSNCRVIEIGAGTGRDAAWLASKGLNVSAVEPVSEFREAGKSLHPSPFIEWINDSLPSLSQVIQQKNYYQLALLISVWQHVPKDDKISSLTNLHCILHTKGKLIISVRNGLGAINRKCYPTSAEETISIAQQCGFKLIFSTDALSAQKSNKKSNVTWSWLVFEKRNL</sequence>
<evidence type="ECO:0008006" key="3">
    <source>
        <dbReference type="Google" id="ProtNLM"/>
    </source>
</evidence>
<dbReference type="EMBL" id="LAZL01000015">
    <property type="protein sequence ID" value="KMT65164.1"/>
    <property type="molecule type" value="Genomic_DNA"/>
</dbReference>
<dbReference type="InterPro" id="IPR029063">
    <property type="entry name" value="SAM-dependent_MTases_sf"/>
</dbReference>
<evidence type="ECO:0000313" key="1">
    <source>
        <dbReference type="EMBL" id="KMT65164.1"/>
    </source>
</evidence>
<dbReference type="SUPFAM" id="SSF53335">
    <property type="entry name" value="S-adenosyl-L-methionine-dependent methyltransferases"/>
    <property type="match status" value="1"/>
</dbReference>
<accession>A0A0J8GV33</accession>
<dbReference type="Pfam" id="PF13489">
    <property type="entry name" value="Methyltransf_23"/>
    <property type="match status" value="1"/>
</dbReference>
<proteinExistence type="predicted"/>
<dbReference type="AlphaFoldDB" id="A0A0J8GV33"/>
<dbReference type="OrthoDB" id="7348755at2"/>